<feature type="signal peptide" evidence="1">
    <location>
        <begin position="1"/>
        <end position="25"/>
    </location>
</feature>
<dbReference type="InterPro" id="IPR036709">
    <property type="entry name" value="Autotransporte_beta_dom_sf"/>
</dbReference>
<dbReference type="Gene3D" id="2.160.20.20">
    <property type="match status" value="1"/>
</dbReference>
<dbReference type="InterPro" id="IPR005546">
    <property type="entry name" value="Autotransporte_beta"/>
</dbReference>
<comment type="caution">
    <text evidence="3">The sequence shown here is derived from an EMBL/GenBank/DDBJ whole genome shotgun (WGS) entry which is preliminary data.</text>
</comment>
<proteinExistence type="predicted"/>
<evidence type="ECO:0000256" key="1">
    <source>
        <dbReference type="SAM" id="SignalP"/>
    </source>
</evidence>
<dbReference type="SUPFAM" id="SSF103515">
    <property type="entry name" value="Autotransporter"/>
    <property type="match status" value="1"/>
</dbReference>
<dbReference type="InterPro" id="IPR011050">
    <property type="entry name" value="Pectin_lyase_fold/virulence"/>
</dbReference>
<dbReference type="SUPFAM" id="SSF51126">
    <property type="entry name" value="Pectin lyase-like"/>
    <property type="match status" value="1"/>
</dbReference>
<dbReference type="OrthoDB" id="6053567at2"/>
<reference evidence="3 4" key="1">
    <citation type="submission" date="2015-05" db="EMBL/GenBank/DDBJ databases">
        <title>Genome sequencing and analysis of members of genus Stenotrophomonas.</title>
        <authorList>
            <person name="Patil P.P."/>
            <person name="Midha S."/>
            <person name="Patil P.B."/>
        </authorList>
    </citation>
    <scope>NUCLEOTIDE SEQUENCE [LARGE SCALE GENOMIC DNA]</scope>
    <source>
        <strain evidence="3 4">DSM 21858</strain>
    </source>
</reference>
<dbReference type="PATRIC" id="fig|344882.3.peg.1187"/>
<dbReference type="InterPro" id="IPR051551">
    <property type="entry name" value="Autotransporter_adhesion"/>
</dbReference>
<dbReference type="InterPro" id="IPR012332">
    <property type="entry name" value="Autotransporter_pectin_lyase_C"/>
</dbReference>
<dbReference type="GO" id="GO:0019867">
    <property type="term" value="C:outer membrane"/>
    <property type="evidence" value="ECO:0007669"/>
    <property type="project" value="InterPro"/>
</dbReference>
<protein>
    <recommendedName>
        <fullName evidence="2">Autotransporter domain-containing protein</fullName>
    </recommendedName>
</protein>
<dbReference type="PANTHER" id="PTHR35037">
    <property type="entry name" value="C-TERMINAL REGION OF AIDA-LIKE PROTEIN"/>
    <property type="match status" value="1"/>
</dbReference>
<dbReference type="Proteomes" id="UP000052052">
    <property type="component" value="Unassembled WGS sequence"/>
</dbReference>
<sequence length="564" mass="59651">MIKRKILVAGVQLAIGLGATAGASAGTFNGVNFTGGGFNYNGDNTFNNTSHTFNIKSDGSYGNLTSNGNLTSGAGNTIIMNTFLDAGGSTTLGQGSNRVLVNGNFSGEAITLDIRNNGGPGASTDLDSSGVNSANEGISVAQVAGSSNANAFALKGEYVAVGAFQYRLNSYGPADADKSQRLVNEDADGFWDYRLQNAKAAENPTPPPPVVPPVTPPVDPTTPVTPVAPTAGERLALVPQASSYLVQNNTLFAYGQQSIATLHQRFGEINGANSPAEGDAQVFVRTFGGQSSYNSDLSFNEYGYDYEQDFFGLQVGGNWLRLSGQDSSFRLGGALSAGKSQVNPNTVYLADASVGEVSRMQTDATSVALTATWQHNNGFYVDGVVGGSWYKTDIDTPFHQSRVAKTESSAIFASVEVGYSFALGEHVVLEPQAQVSWQKLDTETDTDHDGVVIDLGQPELFIWRVGARALLSEQTTAKGTAVTEYLKLNYYGSEGPDQRAFLSDEYFATGEYGDSVEFGFGATASMRNNWSLYGDMAVQMDVGSDQGSASRTGWIGTIGAKWVF</sequence>
<dbReference type="PANTHER" id="PTHR35037:SF3">
    <property type="entry name" value="C-TERMINAL REGION OF AIDA-LIKE PROTEIN"/>
    <property type="match status" value="1"/>
</dbReference>
<dbReference type="InterPro" id="IPR006315">
    <property type="entry name" value="OM_autotransptr_brl_dom"/>
</dbReference>
<dbReference type="EMBL" id="LDJL01000016">
    <property type="protein sequence ID" value="KRG68158.1"/>
    <property type="molecule type" value="Genomic_DNA"/>
</dbReference>
<dbReference type="NCBIfam" id="TIGR01414">
    <property type="entry name" value="autotrans_barl"/>
    <property type="match status" value="1"/>
</dbReference>
<evidence type="ECO:0000313" key="4">
    <source>
        <dbReference type="Proteomes" id="UP000052052"/>
    </source>
</evidence>
<dbReference type="Pfam" id="PF18883">
    <property type="entry name" value="AC_1"/>
    <property type="match status" value="1"/>
</dbReference>
<organism evidence="3 4">
    <name type="scientific">Pseudoxanthomonas dokdonensis</name>
    <dbReference type="NCBI Taxonomy" id="344882"/>
    <lineage>
        <taxon>Bacteria</taxon>
        <taxon>Pseudomonadati</taxon>
        <taxon>Pseudomonadota</taxon>
        <taxon>Gammaproteobacteria</taxon>
        <taxon>Lysobacterales</taxon>
        <taxon>Lysobacteraceae</taxon>
        <taxon>Pseudoxanthomonas</taxon>
    </lineage>
</organism>
<dbReference type="InterPro" id="IPR043990">
    <property type="entry name" value="AC_1"/>
</dbReference>
<evidence type="ECO:0000259" key="2">
    <source>
        <dbReference type="PROSITE" id="PS51208"/>
    </source>
</evidence>
<name>A0A0R0CQK9_9GAMM</name>
<dbReference type="RefSeq" id="WP_057660139.1">
    <property type="nucleotide sequence ID" value="NZ_LDJL01000016.1"/>
</dbReference>
<accession>A0A0R0CQK9</accession>
<dbReference type="AlphaFoldDB" id="A0A0R0CQK9"/>
<keyword evidence="4" id="KW-1185">Reference proteome</keyword>
<keyword evidence="1" id="KW-0732">Signal</keyword>
<dbReference type="Pfam" id="PF03797">
    <property type="entry name" value="Autotransporter"/>
    <property type="match status" value="1"/>
</dbReference>
<dbReference type="STRING" id="344882.ABB29_14015"/>
<feature type="domain" description="Autotransporter" evidence="2">
    <location>
        <begin position="275"/>
        <end position="564"/>
    </location>
</feature>
<feature type="chain" id="PRO_5006394482" description="Autotransporter domain-containing protein" evidence="1">
    <location>
        <begin position="26"/>
        <end position="564"/>
    </location>
</feature>
<gene>
    <name evidence="3" type="ORF">ABB29_14015</name>
</gene>
<dbReference type="Gene3D" id="2.40.128.130">
    <property type="entry name" value="Autotransporter beta-domain"/>
    <property type="match status" value="1"/>
</dbReference>
<dbReference type="PROSITE" id="PS51208">
    <property type="entry name" value="AUTOTRANSPORTER"/>
    <property type="match status" value="1"/>
</dbReference>
<evidence type="ECO:0000313" key="3">
    <source>
        <dbReference type="EMBL" id="KRG68158.1"/>
    </source>
</evidence>
<dbReference type="SMART" id="SM00869">
    <property type="entry name" value="Autotransporter"/>
    <property type="match status" value="1"/>
</dbReference>